<dbReference type="InParanoid" id="F0Y488"/>
<organism evidence="2">
    <name type="scientific">Aureococcus anophagefferens</name>
    <name type="common">Harmful bloom alga</name>
    <dbReference type="NCBI Taxonomy" id="44056"/>
    <lineage>
        <taxon>Eukaryota</taxon>
        <taxon>Sar</taxon>
        <taxon>Stramenopiles</taxon>
        <taxon>Ochrophyta</taxon>
        <taxon>Pelagophyceae</taxon>
        <taxon>Pelagomonadales</taxon>
        <taxon>Pelagomonadaceae</taxon>
        <taxon>Aureococcus</taxon>
    </lineage>
</organism>
<reference evidence="1 2" key="1">
    <citation type="journal article" date="2011" name="Proc. Natl. Acad. Sci. U.S.A.">
        <title>Niche of harmful alga Aureococcus anophagefferens revealed through ecogenomics.</title>
        <authorList>
            <person name="Gobler C.J."/>
            <person name="Berry D.L."/>
            <person name="Dyhrman S.T."/>
            <person name="Wilhelm S.W."/>
            <person name="Salamov A."/>
            <person name="Lobanov A.V."/>
            <person name="Zhang Y."/>
            <person name="Collier J.L."/>
            <person name="Wurch L.L."/>
            <person name="Kustka A.B."/>
            <person name="Dill B.D."/>
            <person name="Shah M."/>
            <person name="VerBerkmoes N.C."/>
            <person name="Kuo A."/>
            <person name="Terry A."/>
            <person name="Pangilinan J."/>
            <person name="Lindquist E.A."/>
            <person name="Lucas S."/>
            <person name="Paulsen I.T."/>
            <person name="Hattenrath-Lehmann T.K."/>
            <person name="Talmage S.C."/>
            <person name="Walker E.A."/>
            <person name="Koch F."/>
            <person name="Burson A.M."/>
            <person name="Marcoval M.A."/>
            <person name="Tang Y.Z."/>
            <person name="Lecleir G.R."/>
            <person name="Coyne K.J."/>
            <person name="Berg G.M."/>
            <person name="Bertrand E.M."/>
            <person name="Saito M.A."/>
            <person name="Gladyshev V.N."/>
            <person name="Grigoriev I.V."/>
        </authorList>
    </citation>
    <scope>NUCLEOTIDE SEQUENCE [LARGE SCALE GENOMIC DNA]</scope>
    <source>
        <strain evidence="2">CCMP 1984</strain>
    </source>
</reference>
<dbReference type="EMBL" id="GL833124">
    <property type="protein sequence ID" value="EGB10080.1"/>
    <property type="molecule type" value="Genomic_DNA"/>
</dbReference>
<dbReference type="eggNOG" id="ENOG502SZHE">
    <property type="taxonomic scope" value="Eukaryota"/>
</dbReference>
<proteinExistence type="predicted"/>
<evidence type="ECO:0000313" key="2">
    <source>
        <dbReference type="Proteomes" id="UP000002729"/>
    </source>
</evidence>
<dbReference type="GeneID" id="20223977"/>
<dbReference type="AlphaFoldDB" id="F0Y488"/>
<evidence type="ECO:0008006" key="3">
    <source>
        <dbReference type="Google" id="ProtNLM"/>
    </source>
</evidence>
<gene>
    <name evidence="1" type="ORF">AURANDRAFT_62624</name>
</gene>
<dbReference type="KEGG" id="aaf:AURANDRAFT_62624"/>
<name>F0Y488_AURAN</name>
<protein>
    <recommendedName>
        <fullName evidence="3">Sulfotransferase domain-containing protein</fullName>
    </recommendedName>
</protein>
<evidence type="ECO:0000313" key="1">
    <source>
        <dbReference type="EMBL" id="EGB10080.1"/>
    </source>
</evidence>
<keyword evidence="2" id="KW-1185">Reference proteome</keyword>
<sequence length="311" mass="34904">MERCKNGGSDDGHRDRFDHRFMMMRHGRRGIGGKGLQLHGERNSGTNYFEKLCHANTCGACETGSKHNMAEPRSHRFGGGSTLHVVITRNAVDWLLSMWRYPVHCGHHCDLPTFYAFISTEWGPPPDGSKSWAGPGVKPSCRGFAHYKQTDGTYPRDLLEHRSRWVRSYRAAAGARGRELAASDWLWVRHEDLSADGGMGFAPIFQKLFDAGLLVPSARFPEGMRGTTSRSQVDAKAMASHSAYVKLTAGIWPRFTEAQFEHRRGMIQKETFERYGLAPTFDQKVLAHIQTAVDAALEAELGYDYAFPNLK</sequence>
<dbReference type="RefSeq" id="XP_009034911.1">
    <property type="nucleotide sequence ID" value="XM_009036663.1"/>
</dbReference>
<accession>F0Y488</accession>
<dbReference type="Proteomes" id="UP000002729">
    <property type="component" value="Unassembled WGS sequence"/>
</dbReference>